<evidence type="ECO:0000313" key="3">
    <source>
        <dbReference type="Proteomes" id="UP001055153"/>
    </source>
</evidence>
<gene>
    <name evidence="2" type="ORF">GMJLKIPL_2706</name>
</gene>
<comment type="caution">
    <text evidence="2">The sequence shown here is derived from an EMBL/GenBank/DDBJ whole genome shotgun (WGS) entry which is preliminary data.</text>
</comment>
<sequence>MTNGGWAARSAALVICAAGLAGPAAAQSDGGNPFMNLLLYGGTTKPPEAPPNPDDVYCPPIDVTEGGAALLQNGSGGVRSQISLGQVSRECTAAGGGATLVRVGVQGRALLGPGGAPGRFEAPVTVTVKRGSEVFARRSRRAAVTIPPGSASASFAFVEEGITVPAAHAQDFEIEVGLGAGAGKPARRPRKPAGGQSG</sequence>
<reference evidence="2" key="1">
    <citation type="journal article" date="2021" name="Front. Microbiol.">
        <title>Comprehensive Comparative Genomics and Phenotyping of Methylobacterium Species.</title>
        <authorList>
            <person name="Alessa O."/>
            <person name="Ogura Y."/>
            <person name="Fujitani Y."/>
            <person name="Takami H."/>
            <person name="Hayashi T."/>
            <person name="Sahin N."/>
            <person name="Tani A."/>
        </authorList>
    </citation>
    <scope>NUCLEOTIDE SEQUENCE</scope>
    <source>
        <strain evidence="2">DSM 17168</strain>
    </source>
</reference>
<feature type="signal peptide" evidence="1">
    <location>
        <begin position="1"/>
        <end position="26"/>
    </location>
</feature>
<keyword evidence="1" id="KW-0732">Signal</keyword>
<evidence type="ECO:0000256" key="1">
    <source>
        <dbReference type="SAM" id="SignalP"/>
    </source>
</evidence>
<name>A0ABQ4SC78_9HYPH</name>
<accession>A0ABQ4SC78</accession>
<dbReference type="Proteomes" id="UP001055153">
    <property type="component" value="Unassembled WGS sequence"/>
</dbReference>
<evidence type="ECO:0000313" key="2">
    <source>
        <dbReference type="EMBL" id="GJE00780.1"/>
    </source>
</evidence>
<keyword evidence="3" id="KW-1185">Reference proteome</keyword>
<feature type="chain" id="PRO_5047321829" evidence="1">
    <location>
        <begin position="27"/>
        <end position="198"/>
    </location>
</feature>
<organism evidence="2 3">
    <name type="scientific">Methylobacterium isbiliense</name>
    <dbReference type="NCBI Taxonomy" id="315478"/>
    <lineage>
        <taxon>Bacteria</taxon>
        <taxon>Pseudomonadati</taxon>
        <taxon>Pseudomonadota</taxon>
        <taxon>Alphaproteobacteria</taxon>
        <taxon>Hyphomicrobiales</taxon>
        <taxon>Methylobacteriaceae</taxon>
        <taxon>Methylobacterium</taxon>
    </lineage>
</organism>
<dbReference type="RefSeq" id="WP_238235643.1">
    <property type="nucleotide sequence ID" value="NZ_BPQQ01000031.1"/>
</dbReference>
<reference evidence="2" key="2">
    <citation type="submission" date="2021-08" db="EMBL/GenBank/DDBJ databases">
        <authorList>
            <person name="Tani A."/>
            <person name="Ola A."/>
            <person name="Ogura Y."/>
            <person name="Katsura K."/>
            <person name="Hayashi T."/>
        </authorList>
    </citation>
    <scope>NUCLEOTIDE SEQUENCE</scope>
    <source>
        <strain evidence="2">DSM 17168</strain>
    </source>
</reference>
<proteinExistence type="predicted"/>
<dbReference type="EMBL" id="BPQQ01000031">
    <property type="protein sequence ID" value="GJE00780.1"/>
    <property type="molecule type" value="Genomic_DNA"/>
</dbReference>
<protein>
    <submittedName>
        <fullName evidence="2">Uncharacterized protein</fullName>
    </submittedName>
</protein>